<dbReference type="AlphaFoldDB" id="A0AAP1WHG2"/>
<accession>A0AAP1WHG2</accession>
<evidence type="ECO:0000313" key="1">
    <source>
        <dbReference type="EMBL" id="MBE7696310.1"/>
    </source>
</evidence>
<keyword evidence="2" id="KW-1185">Reference proteome</keyword>
<proteinExistence type="predicted"/>
<evidence type="ECO:0000313" key="2">
    <source>
        <dbReference type="Proteomes" id="UP000806077"/>
    </source>
</evidence>
<gene>
    <name evidence="1" type="ORF">F7645_12890</name>
</gene>
<reference evidence="1 2" key="1">
    <citation type="journal article" date="2020" name="Int. J. Syst. Evol. Microbiol.">
        <title>Tenacibaculum piscium sp. nov., isolated from skin ulcers of sea-farmed fish, and description of Tenacibaculum finnmarkense sp. nov. with subdivision into genomovars finnmarkense and ulcerans.</title>
        <authorList>
            <person name="Olsen A.B."/>
            <person name="Spilsberg B."/>
            <person name="Nilsen H.K."/>
            <person name="Lagesen K."/>
            <person name="Gulla S."/>
            <person name="Avendano-Herrera R."/>
            <person name="Irgang R."/>
            <person name="Duchaud E."/>
            <person name="Colquhoun D.J."/>
        </authorList>
    </citation>
    <scope>NUCLEOTIDE SEQUENCE [LARGE SCALE GENOMIC DNA]</scope>
    <source>
        <strain evidence="1 2">TNO037</strain>
    </source>
</reference>
<dbReference type="Proteomes" id="UP000806077">
    <property type="component" value="Unassembled WGS sequence"/>
</dbReference>
<comment type="caution">
    <text evidence="1">The sequence shown here is derived from an EMBL/GenBank/DDBJ whole genome shotgun (WGS) entry which is preliminary data.</text>
</comment>
<protein>
    <submittedName>
        <fullName evidence="1">Uncharacterized protein</fullName>
    </submittedName>
</protein>
<dbReference type="EMBL" id="WXXV01000060">
    <property type="protein sequence ID" value="MBE7696310.1"/>
    <property type="molecule type" value="Genomic_DNA"/>
</dbReference>
<name>A0AAP1WHG2_9FLAO</name>
<organism evidence="1 2">
    <name type="scientific">Tenacibaculum finnmarkense genomovar finnmarkense</name>
    <dbReference type="NCBI Taxonomy" id="1458503"/>
    <lineage>
        <taxon>Bacteria</taxon>
        <taxon>Pseudomonadati</taxon>
        <taxon>Bacteroidota</taxon>
        <taxon>Flavobacteriia</taxon>
        <taxon>Flavobacteriales</taxon>
        <taxon>Flavobacteriaceae</taxon>
        <taxon>Tenacibaculum</taxon>
        <taxon>Tenacibaculum finnmarkense</taxon>
    </lineage>
</organism>
<sequence>MGVGDDALKAVTYRINDAFKGYAHRESYLEEAVKILKVADCPDYKHRKGQKGTVVVIGGKGDHKIGDYVVYKTDIYRSMEIDQYKDLKQKNNLPIPDYTTFLSRDAFDKDYTDKKTKATVIVKHSDKRYGQYNECPPGEYFLIKEKRTYEVYIGGSINSTLIKGPDGDRDGIAIHQYSPKDAQGCLTFVSGNDKSLIFKLIDEEIPDLFIHKEMKYAKRTDKNKVVHNMSIKQRPVRVIIEEREVIESDWEDSKYGTIKWTGILDNK</sequence>